<accession>A0AA39GMA8</accession>
<dbReference type="GO" id="GO:0008270">
    <property type="term" value="F:zinc ion binding"/>
    <property type="evidence" value="ECO:0007669"/>
    <property type="project" value="InterPro"/>
</dbReference>
<feature type="compositionally biased region" description="Polar residues" evidence="5">
    <location>
        <begin position="628"/>
        <end position="654"/>
    </location>
</feature>
<keyword evidence="8" id="KW-1185">Reference proteome</keyword>
<dbReference type="PANTHER" id="PTHR46910:SF3">
    <property type="entry name" value="HALOTOLERANCE PROTEIN 9-RELATED"/>
    <property type="match status" value="1"/>
</dbReference>
<dbReference type="GO" id="GO:0006351">
    <property type="term" value="P:DNA-templated transcription"/>
    <property type="evidence" value="ECO:0007669"/>
    <property type="project" value="InterPro"/>
</dbReference>
<comment type="caution">
    <text evidence="7">The sequence shown here is derived from an EMBL/GenBank/DDBJ whole genome shotgun (WGS) entry which is preliminary data.</text>
</comment>
<dbReference type="PROSITE" id="PS50048">
    <property type="entry name" value="ZN2_CY6_FUNGAL_2"/>
    <property type="match status" value="1"/>
</dbReference>
<sequence length="794" mass="88076">MTRMKVPDDKRQRTAHACDSCKRRKQKCDGNQPCCACAKRQTTCRYSPHAPSRGICIDQKLSAASKRSHIFRSVDTGWFTSGTPQESALELPSQGTSCGIRASTYDHRQIAPLNPTQCMEVGTRRKKCTKTKDASGDISRLGPVAVEPRFLRDPLGNFYFVGQSSTLAFLEIIRTIVESIVGPCSFTNDPFRHQLLDIPLPMHMNVPSISALPDREKSYAIAQDYFLHVIDSQAFWQSLETCYRDHLAVPLSDLCIIHLVLAIGSLLGRELRMSPDTSTSPAPRTSQEQAQESFQAATIILDDLLSLDQPTLWSTRTLTLCTVYHLIVSRWNAAEQCHNRAVRSAMALGLQKSWDPCPIQDRKEITLRRRMWSSLFILDRFIAASLGHPLAIQNRDHPISQMKLQQTSGSKRRPPQGKPRGVMEASRRLGKILDEMACDENASGNTWNQDAEYEEQATNSDVQKPTVDQAGNPAQVMALLHWRLMDDHATILQSRSLFLSLVQHSPRPPEESTVNGARKRTIKGALTPCVRAAGNSIALAMEAHDTKALPRRNPFLIYYIFTATLVVMCSDLTGHQTPGPKARAAAQGLILMNYWAHADCQAGRFFSILSSLEAAVDDQNSHDKQGVDATQSSRRSSVCGSPTSEIFRSNSASEGQMKHDSSLKCISPHSAFEHTLNIPTRGTKQTSHPTGLQESQLVSETEHTAVLLSEIPEISHPSAFSQMESTRDLISSSRTSEYPEAPAAYDNGFGIDTRLSQHGPQLPEYTSRGIYDAALWDAFPTLGETDSAWPLYYA</sequence>
<evidence type="ECO:0000259" key="6">
    <source>
        <dbReference type="PROSITE" id="PS50048"/>
    </source>
</evidence>
<dbReference type="Gene3D" id="4.10.240.10">
    <property type="entry name" value="Zn(2)-C6 fungal-type DNA-binding domain"/>
    <property type="match status" value="1"/>
</dbReference>
<organism evidence="7 8">
    <name type="scientific">Sarocladium strictum</name>
    <name type="common">Black bundle disease fungus</name>
    <name type="synonym">Acremonium strictum</name>
    <dbReference type="NCBI Taxonomy" id="5046"/>
    <lineage>
        <taxon>Eukaryota</taxon>
        <taxon>Fungi</taxon>
        <taxon>Dikarya</taxon>
        <taxon>Ascomycota</taxon>
        <taxon>Pezizomycotina</taxon>
        <taxon>Sordariomycetes</taxon>
        <taxon>Hypocreomycetidae</taxon>
        <taxon>Hypocreales</taxon>
        <taxon>Sarocladiaceae</taxon>
        <taxon>Sarocladium</taxon>
    </lineage>
</organism>
<dbReference type="Pfam" id="PF00172">
    <property type="entry name" value="Zn_clus"/>
    <property type="match status" value="1"/>
</dbReference>
<dbReference type="Proteomes" id="UP001175261">
    <property type="component" value="Unassembled WGS sequence"/>
</dbReference>
<feature type="region of interest" description="Disordered" evidence="5">
    <location>
        <begin position="620"/>
        <end position="656"/>
    </location>
</feature>
<dbReference type="InterPro" id="IPR001138">
    <property type="entry name" value="Zn2Cys6_DnaBD"/>
</dbReference>
<keyword evidence="3" id="KW-0238">DNA-binding</keyword>
<reference evidence="7" key="1">
    <citation type="submission" date="2022-10" db="EMBL/GenBank/DDBJ databases">
        <title>Determination and structural analysis of whole genome sequence of Sarocladium strictum F4-1.</title>
        <authorList>
            <person name="Hu L."/>
            <person name="Jiang Y."/>
        </authorList>
    </citation>
    <scope>NUCLEOTIDE SEQUENCE</scope>
    <source>
        <strain evidence="7">F4-1</strain>
    </source>
</reference>
<dbReference type="SUPFAM" id="SSF57701">
    <property type="entry name" value="Zn2/Cys6 DNA-binding domain"/>
    <property type="match status" value="1"/>
</dbReference>
<dbReference type="PANTHER" id="PTHR46910">
    <property type="entry name" value="TRANSCRIPTION FACTOR PDR1"/>
    <property type="match status" value="1"/>
</dbReference>
<dbReference type="CDD" id="cd00067">
    <property type="entry name" value="GAL4"/>
    <property type="match status" value="1"/>
</dbReference>
<keyword evidence="2" id="KW-0479">Metal-binding</keyword>
<dbReference type="InterPro" id="IPR050987">
    <property type="entry name" value="AtrR-like"/>
</dbReference>
<dbReference type="AlphaFoldDB" id="A0AA39GMA8"/>
<name>A0AA39GMA8_SARSR</name>
<evidence type="ECO:0000256" key="1">
    <source>
        <dbReference type="ARBA" id="ARBA00004123"/>
    </source>
</evidence>
<keyword evidence="4" id="KW-0539">Nucleus</keyword>
<evidence type="ECO:0000256" key="3">
    <source>
        <dbReference type="ARBA" id="ARBA00023125"/>
    </source>
</evidence>
<protein>
    <recommendedName>
        <fullName evidence="6">Zn(2)-C6 fungal-type domain-containing protein</fullName>
    </recommendedName>
</protein>
<dbReference type="InterPro" id="IPR036864">
    <property type="entry name" value="Zn2-C6_fun-type_DNA-bd_sf"/>
</dbReference>
<feature type="region of interest" description="Disordered" evidence="5">
    <location>
        <begin position="396"/>
        <end position="423"/>
    </location>
</feature>
<dbReference type="Pfam" id="PF04082">
    <property type="entry name" value="Fungal_trans"/>
    <property type="match status" value="1"/>
</dbReference>
<evidence type="ECO:0000256" key="5">
    <source>
        <dbReference type="SAM" id="MobiDB-lite"/>
    </source>
</evidence>
<dbReference type="PROSITE" id="PS00463">
    <property type="entry name" value="ZN2_CY6_FUNGAL_1"/>
    <property type="match status" value="1"/>
</dbReference>
<dbReference type="SMART" id="SM00906">
    <property type="entry name" value="Fungal_trans"/>
    <property type="match status" value="1"/>
</dbReference>
<proteinExistence type="predicted"/>
<gene>
    <name evidence="7" type="ORF">NLU13_2823</name>
</gene>
<dbReference type="GO" id="GO:0005634">
    <property type="term" value="C:nucleus"/>
    <property type="evidence" value="ECO:0007669"/>
    <property type="project" value="UniProtKB-SubCell"/>
</dbReference>
<comment type="subcellular location">
    <subcellularLocation>
        <location evidence="1">Nucleus</location>
    </subcellularLocation>
</comment>
<dbReference type="CDD" id="cd12148">
    <property type="entry name" value="fungal_TF_MHR"/>
    <property type="match status" value="1"/>
</dbReference>
<dbReference type="EMBL" id="JAPDFR010000002">
    <property type="protein sequence ID" value="KAK0389248.1"/>
    <property type="molecule type" value="Genomic_DNA"/>
</dbReference>
<evidence type="ECO:0000256" key="2">
    <source>
        <dbReference type="ARBA" id="ARBA00022723"/>
    </source>
</evidence>
<feature type="domain" description="Zn(2)-C6 fungal-type" evidence="6">
    <location>
        <begin position="17"/>
        <end position="46"/>
    </location>
</feature>
<dbReference type="GO" id="GO:0003677">
    <property type="term" value="F:DNA binding"/>
    <property type="evidence" value="ECO:0007669"/>
    <property type="project" value="UniProtKB-KW"/>
</dbReference>
<evidence type="ECO:0000256" key="4">
    <source>
        <dbReference type="ARBA" id="ARBA00023242"/>
    </source>
</evidence>
<dbReference type="GO" id="GO:0000981">
    <property type="term" value="F:DNA-binding transcription factor activity, RNA polymerase II-specific"/>
    <property type="evidence" value="ECO:0007669"/>
    <property type="project" value="InterPro"/>
</dbReference>
<dbReference type="SMART" id="SM00066">
    <property type="entry name" value="GAL4"/>
    <property type="match status" value="1"/>
</dbReference>
<evidence type="ECO:0000313" key="8">
    <source>
        <dbReference type="Proteomes" id="UP001175261"/>
    </source>
</evidence>
<dbReference type="InterPro" id="IPR007219">
    <property type="entry name" value="XnlR_reg_dom"/>
</dbReference>
<evidence type="ECO:0000313" key="7">
    <source>
        <dbReference type="EMBL" id="KAK0389248.1"/>
    </source>
</evidence>